<dbReference type="SUPFAM" id="SSF110581">
    <property type="entry name" value="Indigoidine synthase A-like"/>
    <property type="match status" value="1"/>
</dbReference>
<evidence type="ECO:0000256" key="6">
    <source>
        <dbReference type="ARBA" id="ARBA00023239"/>
    </source>
</evidence>
<evidence type="ECO:0000256" key="2">
    <source>
        <dbReference type="ARBA" id="ARBA00022723"/>
    </source>
</evidence>
<feature type="domain" description="Carbohydrate kinase PfkB" evidence="9">
    <location>
        <begin position="391"/>
        <end position="719"/>
    </location>
</feature>
<dbReference type="GO" id="GO:0046872">
    <property type="term" value="F:metal ion binding"/>
    <property type="evidence" value="ECO:0007669"/>
    <property type="project" value="UniProtKB-KW"/>
</dbReference>
<keyword evidence="4" id="KW-0378">Hydrolase</keyword>
<dbReference type="GO" id="GO:0005737">
    <property type="term" value="C:cytoplasm"/>
    <property type="evidence" value="ECO:0000318"/>
    <property type="project" value="GO_Central"/>
</dbReference>
<reference evidence="11" key="1">
    <citation type="submission" date="2015-02" db="EMBL/GenBank/DDBJ databases">
        <title>Genome sequencing for Strongylocentrotus purpuratus.</title>
        <authorList>
            <person name="Murali S."/>
            <person name="Liu Y."/>
            <person name="Vee V."/>
            <person name="English A."/>
            <person name="Wang M."/>
            <person name="Skinner E."/>
            <person name="Han Y."/>
            <person name="Muzny D.M."/>
            <person name="Worley K.C."/>
            <person name="Gibbs R.A."/>
        </authorList>
    </citation>
    <scope>NUCLEOTIDE SEQUENCE</scope>
</reference>
<keyword evidence="11" id="KW-1185">Reference proteome</keyword>
<name>A0A7M7N357_STRPU</name>
<dbReference type="InterPro" id="IPR011611">
    <property type="entry name" value="PfkB_dom"/>
</dbReference>
<evidence type="ECO:0000256" key="1">
    <source>
        <dbReference type="ARBA" id="ARBA00022679"/>
    </source>
</evidence>
<keyword evidence="7" id="KW-0326">Glycosidase</keyword>
<feature type="region of interest" description="Disordered" evidence="8">
    <location>
        <begin position="348"/>
        <end position="383"/>
    </location>
</feature>
<dbReference type="HAMAP" id="MF_01876">
    <property type="entry name" value="PsiMP_glycosidase"/>
    <property type="match status" value="1"/>
</dbReference>
<evidence type="ECO:0000313" key="11">
    <source>
        <dbReference type="Proteomes" id="UP000007110"/>
    </source>
</evidence>
<dbReference type="PANTHER" id="PTHR42909">
    <property type="entry name" value="ZGC:136858"/>
    <property type="match status" value="1"/>
</dbReference>
<keyword evidence="2" id="KW-0479">Metal-binding</keyword>
<dbReference type="Pfam" id="PF04227">
    <property type="entry name" value="Indigoidine_A"/>
    <property type="match status" value="1"/>
</dbReference>
<dbReference type="InterPro" id="IPR022830">
    <property type="entry name" value="Indigdn_synthA-like"/>
</dbReference>
<keyword evidence="5" id="KW-0464">Manganese</keyword>
<dbReference type="GO" id="GO:0006796">
    <property type="term" value="P:phosphate-containing compound metabolic process"/>
    <property type="evidence" value="ECO:0007669"/>
    <property type="project" value="UniProtKB-ARBA"/>
</dbReference>
<dbReference type="OrthoDB" id="198885at2759"/>
<reference evidence="10" key="2">
    <citation type="submission" date="2021-01" db="UniProtKB">
        <authorList>
            <consortium name="EnsemblMetazoa"/>
        </authorList>
    </citation>
    <scope>IDENTIFICATION</scope>
</reference>
<dbReference type="GO" id="GO:0016798">
    <property type="term" value="F:hydrolase activity, acting on glycosyl bonds"/>
    <property type="evidence" value="ECO:0007669"/>
    <property type="project" value="UniProtKB-KW"/>
</dbReference>
<dbReference type="RefSeq" id="XP_030830522.1">
    <property type="nucleotide sequence ID" value="XM_030974662.1"/>
</dbReference>
<dbReference type="PRINTS" id="PR00990">
    <property type="entry name" value="RIBOKINASE"/>
</dbReference>
<evidence type="ECO:0000259" key="9">
    <source>
        <dbReference type="Pfam" id="PF00294"/>
    </source>
</evidence>
<evidence type="ECO:0000256" key="3">
    <source>
        <dbReference type="ARBA" id="ARBA00022777"/>
    </source>
</evidence>
<dbReference type="Proteomes" id="UP000007110">
    <property type="component" value="Unassembled WGS sequence"/>
</dbReference>
<dbReference type="GO" id="GO:0016301">
    <property type="term" value="F:kinase activity"/>
    <property type="evidence" value="ECO:0007669"/>
    <property type="project" value="UniProtKB-KW"/>
</dbReference>
<dbReference type="CDD" id="cd01941">
    <property type="entry name" value="YeiC_kinase_like"/>
    <property type="match status" value="1"/>
</dbReference>
<organism evidence="10 11">
    <name type="scientific">Strongylocentrotus purpuratus</name>
    <name type="common">Purple sea urchin</name>
    <dbReference type="NCBI Taxonomy" id="7668"/>
    <lineage>
        <taxon>Eukaryota</taxon>
        <taxon>Metazoa</taxon>
        <taxon>Echinodermata</taxon>
        <taxon>Eleutherozoa</taxon>
        <taxon>Echinozoa</taxon>
        <taxon>Echinoidea</taxon>
        <taxon>Euechinoidea</taxon>
        <taxon>Echinacea</taxon>
        <taxon>Camarodonta</taxon>
        <taxon>Echinidea</taxon>
        <taxon>Strongylocentrotidae</taxon>
        <taxon>Strongylocentrotus</taxon>
    </lineage>
</organism>
<dbReference type="InterPro" id="IPR007342">
    <property type="entry name" value="PsuG"/>
</dbReference>
<sequence>MQLLTRLYSRPFIPWRRCFHVRPSASSRMHRGTPQNSNLSDFVQVHPKVRSALNGDQAVVALESTIITHGMPYPHNLRTAQEVEKLIKETGVTPATIAALEGKIHVGLTDSQLQGLSTTQHALKTSRRDLAWVLSQKVTGGTTVSGTMIGAHLAGIPIFVTGGVGGVHRGGETSMDVSADLQELGRTPVTVVSAGIKSILDIPRTLEYLETQGVTVATYGSSQEFPAFFTRHSGVKSPCNIGTPREAAELIDTNLSLGLGSGILIAVPIPEEFAADGELIEGAIQTAVKEADDEGIEGKEVTPFILSRVNTLTQGKSLTANIALVKNNAKVGSEIALELAEIRRKRRVHQSSSNIPHIPKRHYSTNAARYRSRSSSSVRRQLCTSSTSPPVVIGASIVDHTASCQGKELVYGGQTNQGSFRIGYGGVGRNLADALTRLGASPVFLSAIGNDFAGQALRSNCSHMDFSRVSLRDDVNTASYCLVLDKKGEVVLGIGDMDINETITPEYISKHASIIQEAPIVCMDGNIPTESIEFISGLCADKDVPLWFEPTCVMKATKVCQSDAWKSLTYASPNFKELRQMYAAIEGEETINFQDTDDQSFTDKLRECLQLSRILLRHVYCLFITLGEEGILVCRNAEPEQRFVISKQGLKDIEIDGMFSAVHYPVSSDIGSITSVSGAGDCLAAASIANMLRGHDPDFCLGSGLLAAQRSLQSHHAVPSSINKELISPDFVLSHMTLDPSRLQ</sequence>
<evidence type="ECO:0000256" key="8">
    <source>
        <dbReference type="SAM" id="MobiDB-lite"/>
    </source>
</evidence>
<protein>
    <recommendedName>
        <fullName evidence="9">Carbohydrate kinase PfkB domain-containing protein</fullName>
    </recommendedName>
</protein>
<evidence type="ECO:0000313" key="10">
    <source>
        <dbReference type="EnsemblMetazoa" id="XP_030830522"/>
    </source>
</evidence>
<evidence type="ECO:0000256" key="4">
    <source>
        <dbReference type="ARBA" id="ARBA00022801"/>
    </source>
</evidence>
<dbReference type="InterPro" id="IPR029056">
    <property type="entry name" value="Ribokinase-like"/>
</dbReference>
<dbReference type="AlphaFoldDB" id="A0A7M7N357"/>
<dbReference type="Pfam" id="PF00294">
    <property type="entry name" value="PfkB"/>
    <property type="match status" value="1"/>
</dbReference>
<dbReference type="PANTHER" id="PTHR42909:SF1">
    <property type="entry name" value="CARBOHYDRATE KINASE PFKB DOMAIN-CONTAINING PROTEIN"/>
    <property type="match status" value="1"/>
</dbReference>
<proteinExistence type="inferred from homology"/>
<dbReference type="InParanoid" id="A0A7M7N357"/>
<dbReference type="KEGG" id="spu:577497"/>
<keyword evidence="6" id="KW-0456">Lyase</keyword>
<dbReference type="SUPFAM" id="SSF53613">
    <property type="entry name" value="Ribokinase-like"/>
    <property type="match status" value="1"/>
</dbReference>
<dbReference type="GeneID" id="577497"/>
<keyword evidence="3" id="KW-0418">Kinase</keyword>
<dbReference type="Gene3D" id="3.40.1190.20">
    <property type="match status" value="1"/>
</dbReference>
<dbReference type="Gene3D" id="3.40.1790.10">
    <property type="entry name" value="Indigoidine synthase domain"/>
    <property type="match status" value="1"/>
</dbReference>
<dbReference type="EnsemblMetazoa" id="XM_030974662">
    <property type="protein sequence ID" value="XP_030830522"/>
    <property type="gene ID" value="LOC577497"/>
</dbReference>
<evidence type="ECO:0000256" key="5">
    <source>
        <dbReference type="ARBA" id="ARBA00023211"/>
    </source>
</evidence>
<evidence type="ECO:0000256" key="7">
    <source>
        <dbReference type="ARBA" id="ARBA00023295"/>
    </source>
</evidence>
<accession>A0A7M7N357</accession>
<dbReference type="GO" id="GO:0004730">
    <property type="term" value="F:pseudouridylate synthase activity"/>
    <property type="evidence" value="ECO:0000318"/>
    <property type="project" value="GO_Central"/>
</dbReference>
<dbReference type="OMA" id="FNCIIAT"/>
<dbReference type="InterPro" id="IPR002139">
    <property type="entry name" value="Ribo/fructo_kinase"/>
</dbReference>
<keyword evidence="1" id="KW-0808">Transferase</keyword>